<organism evidence="1 2">
    <name type="scientific">Bradyrhizobium elkanii</name>
    <dbReference type="NCBI Taxonomy" id="29448"/>
    <lineage>
        <taxon>Bacteria</taxon>
        <taxon>Pseudomonadati</taxon>
        <taxon>Pseudomonadota</taxon>
        <taxon>Alphaproteobacteria</taxon>
        <taxon>Hyphomicrobiales</taxon>
        <taxon>Nitrobacteraceae</taxon>
        <taxon>Bradyrhizobium</taxon>
    </lineage>
</organism>
<evidence type="ECO:0000313" key="2">
    <source>
        <dbReference type="Proteomes" id="UP000673383"/>
    </source>
</evidence>
<gene>
    <name evidence="1" type="ORF">JOH49_003929</name>
</gene>
<dbReference type="AlphaFoldDB" id="A0A8I1Y9A5"/>
<proteinExistence type="predicted"/>
<dbReference type="RefSeq" id="WP_209944155.1">
    <property type="nucleotide sequence ID" value="NZ_JAFICZ010000001.1"/>
</dbReference>
<reference evidence="1" key="1">
    <citation type="submission" date="2021-02" db="EMBL/GenBank/DDBJ databases">
        <title>Genomic Encyclopedia of Type Strains, Phase IV (KMG-V): Genome sequencing to study the core and pangenomes of soil and plant-associated prokaryotes.</title>
        <authorList>
            <person name="Whitman W."/>
        </authorList>
    </citation>
    <scope>NUCLEOTIDE SEQUENCE</scope>
    <source>
        <strain evidence="1">USDA 406</strain>
    </source>
</reference>
<dbReference type="EMBL" id="JAFICZ010000001">
    <property type="protein sequence ID" value="MBP1294176.1"/>
    <property type="molecule type" value="Genomic_DNA"/>
</dbReference>
<evidence type="ECO:0000313" key="1">
    <source>
        <dbReference type="EMBL" id="MBP1294176.1"/>
    </source>
</evidence>
<protein>
    <submittedName>
        <fullName evidence="1">Uncharacterized protein</fullName>
    </submittedName>
</protein>
<comment type="caution">
    <text evidence="1">The sequence shown here is derived from an EMBL/GenBank/DDBJ whole genome shotgun (WGS) entry which is preliminary data.</text>
</comment>
<accession>A0A8I1Y9A5</accession>
<name>A0A8I1Y9A5_BRAEL</name>
<dbReference type="Proteomes" id="UP000673383">
    <property type="component" value="Unassembled WGS sequence"/>
</dbReference>
<sequence>MAIYRILQNSPLGPEEIARLSKAYEQALGTIGLKDRDDPLTQMIAKKIIEIGQTGLKDPQEICGRVVEDLGLPKG</sequence>